<dbReference type="PROSITE" id="PS50865">
    <property type="entry name" value="ZF_MYND_2"/>
    <property type="match status" value="1"/>
</dbReference>
<feature type="domain" description="SET" evidence="5">
    <location>
        <begin position="41"/>
        <end position="273"/>
    </location>
</feature>
<name>A0A9N9MQQ4_9CUCU</name>
<dbReference type="AlphaFoldDB" id="A0A9N9MQQ4"/>
<dbReference type="PANTHER" id="PTHR46455:SF4">
    <property type="entry name" value="GH11294P"/>
    <property type="match status" value="1"/>
</dbReference>
<dbReference type="InterPro" id="IPR002893">
    <property type="entry name" value="Znf_MYND"/>
</dbReference>
<dbReference type="InterPro" id="IPR053010">
    <property type="entry name" value="SET_SmydA-8"/>
</dbReference>
<evidence type="ECO:0008006" key="9">
    <source>
        <dbReference type="Google" id="ProtNLM"/>
    </source>
</evidence>
<dbReference type="Proteomes" id="UP001152799">
    <property type="component" value="Chromosome 4"/>
</dbReference>
<dbReference type="InterPro" id="IPR001214">
    <property type="entry name" value="SET_dom"/>
</dbReference>
<dbReference type="GO" id="GO:0008270">
    <property type="term" value="F:zinc ion binding"/>
    <property type="evidence" value="ECO:0007669"/>
    <property type="project" value="UniProtKB-KW"/>
</dbReference>
<keyword evidence="3" id="KW-0862">Zinc</keyword>
<dbReference type="PANTHER" id="PTHR46455">
    <property type="entry name" value="SET AND MYND DOMAIN CONTAINING, ARTHROPOD-SPECIFIC, MEMBER 4, ISOFORM A"/>
    <property type="match status" value="1"/>
</dbReference>
<dbReference type="SUPFAM" id="SSF144232">
    <property type="entry name" value="HIT/MYND zinc finger-like"/>
    <property type="match status" value="1"/>
</dbReference>
<evidence type="ECO:0000256" key="4">
    <source>
        <dbReference type="PROSITE-ProRule" id="PRU00134"/>
    </source>
</evidence>
<dbReference type="Gene3D" id="2.170.270.10">
    <property type="entry name" value="SET domain"/>
    <property type="match status" value="1"/>
</dbReference>
<evidence type="ECO:0000256" key="1">
    <source>
        <dbReference type="ARBA" id="ARBA00022723"/>
    </source>
</evidence>
<dbReference type="GO" id="GO:0008757">
    <property type="term" value="F:S-adenosylmethionine-dependent methyltransferase activity"/>
    <property type="evidence" value="ECO:0007669"/>
    <property type="project" value="UniProtKB-ARBA"/>
</dbReference>
<dbReference type="GO" id="GO:0008276">
    <property type="term" value="F:protein methyltransferase activity"/>
    <property type="evidence" value="ECO:0007669"/>
    <property type="project" value="UniProtKB-ARBA"/>
</dbReference>
<dbReference type="EMBL" id="OU892280">
    <property type="protein sequence ID" value="CAG9767133.1"/>
    <property type="molecule type" value="Genomic_DNA"/>
</dbReference>
<dbReference type="Gene3D" id="1.10.220.160">
    <property type="match status" value="1"/>
</dbReference>
<evidence type="ECO:0000256" key="3">
    <source>
        <dbReference type="ARBA" id="ARBA00022833"/>
    </source>
</evidence>
<dbReference type="PROSITE" id="PS50280">
    <property type="entry name" value="SET"/>
    <property type="match status" value="1"/>
</dbReference>
<proteinExistence type="predicted"/>
<evidence type="ECO:0000256" key="2">
    <source>
        <dbReference type="ARBA" id="ARBA00022771"/>
    </source>
</evidence>
<evidence type="ECO:0000313" key="8">
    <source>
        <dbReference type="Proteomes" id="UP001152799"/>
    </source>
</evidence>
<dbReference type="InterPro" id="IPR046341">
    <property type="entry name" value="SET_dom_sf"/>
</dbReference>
<feature type="domain" description="MYND-type" evidence="6">
    <location>
        <begin position="7"/>
        <end position="43"/>
    </location>
</feature>
<evidence type="ECO:0000259" key="5">
    <source>
        <dbReference type="PROSITE" id="PS50280"/>
    </source>
</evidence>
<reference evidence="7" key="1">
    <citation type="submission" date="2022-01" db="EMBL/GenBank/DDBJ databases">
        <authorList>
            <person name="King R."/>
        </authorList>
    </citation>
    <scope>NUCLEOTIDE SEQUENCE</scope>
</reference>
<evidence type="ECO:0000313" key="7">
    <source>
        <dbReference type="EMBL" id="CAG9767133.1"/>
    </source>
</evidence>
<keyword evidence="1" id="KW-0479">Metal-binding</keyword>
<keyword evidence="8" id="KW-1185">Reference proteome</keyword>
<keyword evidence="2 4" id="KW-0863">Zinc-finger</keyword>
<dbReference type="PROSITE" id="PS01360">
    <property type="entry name" value="ZF_MYND_1"/>
    <property type="match status" value="1"/>
</dbReference>
<gene>
    <name evidence="7" type="ORF">CEUTPL_LOCUS7700</name>
</gene>
<sequence length="510" mass="58382">MSNLNKCNFCQNSAQQKCSGCQQIFYCSKEHQKLDWKCHKKNCQCFKITSNKEIGRFLSATRDIKPNEIILKEKPLIYGPAQETIPVCLGCNQEISTNNYRLCSKCQWPMCSEKCEANPSHLPECNFISKSKAKISPIPKHFYQCILVLRCLYQKQHNPSLWKKLNLLESHCKERQTTPGYYNEKVMATELIQKLFKMEFSLDEILKVCGIIMVNAHEVPLSEPPYVAIYEKTSMFENNCSSNCSKTFTEAGEILITSGVQIKKDDHLSICYADPLWNTTNRRMFLNETKFFWCTCKRCTDLTEFGSYFSAVSCQNKFDGGILLPTNDDENWICNKCNSTVPNLLVNSLLDKIGKEISDLDKNNVSKCKAFINKLKGILPSNNFHLVDVKLALSQLIGQTMGGLAQVSNEDLELKRSICEELIKLTETIIPSEKRVRGLLKFEHHASLAELARRSNKNNQQIKLILKESALNLQDCIELLKYEPKILPEGQICEQARKNMNDLSKFIIEK</sequence>
<evidence type="ECO:0000259" key="6">
    <source>
        <dbReference type="PROSITE" id="PS50865"/>
    </source>
</evidence>
<dbReference type="OrthoDB" id="5952526at2759"/>
<protein>
    <recommendedName>
        <fullName evidence="9">Protein msta</fullName>
    </recommendedName>
</protein>
<dbReference type="GO" id="GO:0008170">
    <property type="term" value="F:N-methyltransferase activity"/>
    <property type="evidence" value="ECO:0007669"/>
    <property type="project" value="UniProtKB-ARBA"/>
</dbReference>
<dbReference type="CDD" id="cd20071">
    <property type="entry name" value="SET_SMYD"/>
    <property type="match status" value="1"/>
</dbReference>
<dbReference type="SUPFAM" id="SSF82199">
    <property type="entry name" value="SET domain"/>
    <property type="match status" value="1"/>
</dbReference>
<dbReference type="Pfam" id="PF01753">
    <property type="entry name" value="zf-MYND"/>
    <property type="match status" value="1"/>
</dbReference>
<organism evidence="7 8">
    <name type="scientific">Ceutorhynchus assimilis</name>
    <name type="common">cabbage seed weevil</name>
    <dbReference type="NCBI Taxonomy" id="467358"/>
    <lineage>
        <taxon>Eukaryota</taxon>
        <taxon>Metazoa</taxon>
        <taxon>Ecdysozoa</taxon>
        <taxon>Arthropoda</taxon>
        <taxon>Hexapoda</taxon>
        <taxon>Insecta</taxon>
        <taxon>Pterygota</taxon>
        <taxon>Neoptera</taxon>
        <taxon>Endopterygota</taxon>
        <taxon>Coleoptera</taxon>
        <taxon>Polyphaga</taxon>
        <taxon>Cucujiformia</taxon>
        <taxon>Curculionidae</taxon>
        <taxon>Ceutorhynchinae</taxon>
        <taxon>Ceutorhynchus</taxon>
    </lineage>
</organism>
<dbReference type="Gene3D" id="6.10.140.2220">
    <property type="match status" value="2"/>
</dbReference>
<accession>A0A9N9MQQ4</accession>